<dbReference type="KEGG" id="asul:DFR86_02695"/>
<evidence type="ECO:0000313" key="2">
    <source>
        <dbReference type="Proteomes" id="UP000248410"/>
    </source>
</evidence>
<keyword evidence="2" id="KW-1185">Reference proteome</keyword>
<dbReference type="GeneID" id="36836842"/>
<sequence length="162" mass="19210">MNCEEELKNAFIFAWLGDKNRVEQITKECNKILSSYKSLYKEISEIRANISYDFELPKKLREKKINSEDIIQLALYRLTKRLELTFDLKVQNYKQLKYSILEIGFKKIIRAYCEKCEGYSYQILRSGVGFFAQYNELIYAEVYQGDINSIIAEINDNIRVKK</sequence>
<proteinExistence type="predicted"/>
<dbReference type="Proteomes" id="UP000248410">
    <property type="component" value="Chromosome"/>
</dbReference>
<dbReference type="OrthoDB" id="34533at2157"/>
<dbReference type="AlphaFoldDB" id="A0A2U9IKM0"/>
<accession>A0A2U9IKM0</accession>
<name>A0A2U9IKM0_9CREN</name>
<evidence type="ECO:0000313" key="1">
    <source>
        <dbReference type="EMBL" id="AWR96563.1"/>
    </source>
</evidence>
<organism evidence="1 2">
    <name type="scientific">Acidianus sulfidivorans JP7</name>
    <dbReference type="NCBI Taxonomy" id="619593"/>
    <lineage>
        <taxon>Archaea</taxon>
        <taxon>Thermoproteota</taxon>
        <taxon>Thermoprotei</taxon>
        <taxon>Sulfolobales</taxon>
        <taxon>Sulfolobaceae</taxon>
        <taxon>Acidianus</taxon>
    </lineage>
</organism>
<dbReference type="EMBL" id="CP029288">
    <property type="protein sequence ID" value="AWR96563.1"/>
    <property type="molecule type" value="Genomic_DNA"/>
</dbReference>
<dbReference type="RefSeq" id="WP_110379453.1">
    <property type="nucleotide sequence ID" value="NZ_CP029288.2"/>
</dbReference>
<reference evidence="1 2" key="1">
    <citation type="submission" date="2018-05" db="EMBL/GenBank/DDBJ databases">
        <title>Complete Genome Sequences of Extremely Thermoacidophilic, Metal-Mobilizing Type-Strain Members of the Archaeal Family Sulfolobaceae: Acidianus brierleyi DSM-1651T, Acidianus sulfidivorans DSM-18786T, Metallosphaera hakonensis DSM-7519T, and Metallosphaera prunae DSM-10039T.</title>
        <authorList>
            <person name="Counts J.A."/>
            <person name="Kelly R.M."/>
        </authorList>
    </citation>
    <scope>NUCLEOTIDE SEQUENCE [LARGE SCALE GENOMIC DNA]</scope>
    <source>
        <strain evidence="1 2">JP7</strain>
    </source>
</reference>
<protein>
    <submittedName>
        <fullName evidence="1">Uncharacterized protein</fullName>
    </submittedName>
</protein>
<gene>
    <name evidence="1" type="ORF">DFR86_02695</name>
</gene>